<comment type="caution">
    <text evidence="2">The sequence shown here is derived from an EMBL/GenBank/DDBJ whole genome shotgun (WGS) entry which is preliminary data.</text>
</comment>
<dbReference type="RefSeq" id="WP_307487396.1">
    <property type="nucleotide sequence ID" value="NZ_JAUSUF010000011.1"/>
</dbReference>
<feature type="domain" description="HTH cro/C1-type" evidence="1">
    <location>
        <begin position="17"/>
        <end position="62"/>
    </location>
</feature>
<reference evidence="2 3" key="1">
    <citation type="submission" date="2023-07" db="EMBL/GenBank/DDBJ databases">
        <title>Genomic Encyclopedia of Type Strains, Phase IV (KMG-IV): sequencing the most valuable type-strain genomes for metagenomic binning, comparative biology and taxonomic classification.</title>
        <authorList>
            <person name="Goeker M."/>
        </authorList>
    </citation>
    <scope>NUCLEOTIDE SEQUENCE [LARGE SCALE GENOMIC DNA]</scope>
    <source>
        <strain evidence="2 3">DSM 20694</strain>
    </source>
</reference>
<accession>A0ABT9UWK8</accession>
<dbReference type="Gene3D" id="1.10.260.40">
    <property type="entry name" value="lambda repressor-like DNA-binding domains"/>
    <property type="match status" value="1"/>
</dbReference>
<dbReference type="InterPro" id="IPR010982">
    <property type="entry name" value="Lambda_DNA-bd_dom_sf"/>
</dbReference>
<dbReference type="CDD" id="cd00093">
    <property type="entry name" value="HTH_XRE"/>
    <property type="match status" value="1"/>
</dbReference>
<dbReference type="SMART" id="SM00530">
    <property type="entry name" value="HTH_XRE"/>
    <property type="match status" value="1"/>
</dbReference>
<dbReference type="SUPFAM" id="SSF47413">
    <property type="entry name" value="lambda repressor-like DNA-binding domains"/>
    <property type="match status" value="1"/>
</dbReference>
<dbReference type="Pfam" id="PF13443">
    <property type="entry name" value="HTH_26"/>
    <property type="match status" value="1"/>
</dbReference>
<sequence length="67" mass="7093">MKLDLNKLKLAQARSCLSVNELVNRTGLGRATISKTLNGKAKATPKTVGLIAKALSIDVTEIISGEE</sequence>
<dbReference type="Proteomes" id="UP001228504">
    <property type="component" value="Unassembled WGS sequence"/>
</dbReference>
<protein>
    <submittedName>
        <fullName evidence="2">Transcriptional regulator with XRE-family HTH domain</fullName>
    </submittedName>
</protein>
<organism evidence="2 3">
    <name type="scientific">Eubacterium multiforme</name>
    <dbReference type="NCBI Taxonomy" id="83339"/>
    <lineage>
        <taxon>Bacteria</taxon>
        <taxon>Bacillati</taxon>
        <taxon>Bacillota</taxon>
        <taxon>Clostridia</taxon>
        <taxon>Eubacteriales</taxon>
        <taxon>Eubacteriaceae</taxon>
        <taxon>Eubacterium</taxon>
    </lineage>
</organism>
<proteinExistence type="predicted"/>
<dbReference type="PROSITE" id="PS50943">
    <property type="entry name" value="HTH_CROC1"/>
    <property type="match status" value="1"/>
</dbReference>
<gene>
    <name evidence="2" type="ORF">J2S18_002620</name>
</gene>
<dbReference type="EMBL" id="JAUSUF010000011">
    <property type="protein sequence ID" value="MDQ0150671.1"/>
    <property type="molecule type" value="Genomic_DNA"/>
</dbReference>
<evidence type="ECO:0000259" key="1">
    <source>
        <dbReference type="PROSITE" id="PS50943"/>
    </source>
</evidence>
<keyword evidence="3" id="KW-1185">Reference proteome</keyword>
<dbReference type="InterPro" id="IPR001387">
    <property type="entry name" value="Cro/C1-type_HTH"/>
</dbReference>
<evidence type="ECO:0000313" key="2">
    <source>
        <dbReference type="EMBL" id="MDQ0150671.1"/>
    </source>
</evidence>
<name>A0ABT9UWK8_9FIRM</name>
<evidence type="ECO:0000313" key="3">
    <source>
        <dbReference type="Proteomes" id="UP001228504"/>
    </source>
</evidence>